<keyword evidence="6" id="KW-0245">EGF-like domain</keyword>
<evidence type="ECO:0000256" key="19">
    <source>
        <dbReference type="ARBA" id="ARBA00023180"/>
    </source>
</evidence>
<proteinExistence type="inferred from homology"/>
<dbReference type="RefSeq" id="XP_030062877.1">
    <property type="nucleotide sequence ID" value="XM_030207017.1"/>
</dbReference>
<dbReference type="CTD" id="731"/>
<name>A0A6P7Y5S2_9AMPH</name>
<evidence type="ECO:0000256" key="3">
    <source>
        <dbReference type="ARBA" id="ARBA00009214"/>
    </source>
</evidence>
<keyword evidence="20" id="KW-1053">Target membrane</keyword>
<keyword evidence="4" id="KW-1134">Transmembrane beta strand</keyword>
<comment type="caution">
    <text evidence="21">Lacks conserved residue(s) required for the propagation of feature annotation.</text>
</comment>
<evidence type="ECO:0000256" key="5">
    <source>
        <dbReference type="ARBA" id="ARBA00022525"/>
    </source>
</evidence>
<dbReference type="Pfam" id="PF21195">
    <property type="entry name" value="EGF_C8A_B_C6"/>
    <property type="match status" value="1"/>
</dbReference>
<evidence type="ECO:0000313" key="24">
    <source>
        <dbReference type="Proteomes" id="UP000515156"/>
    </source>
</evidence>
<evidence type="ECO:0000256" key="21">
    <source>
        <dbReference type="PROSITE-ProRule" id="PRU00124"/>
    </source>
</evidence>
<evidence type="ECO:0000256" key="17">
    <source>
        <dbReference type="ARBA" id="ARBA00023157"/>
    </source>
</evidence>
<evidence type="ECO:0000256" key="10">
    <source>
        <dbReference type="ARBA" id="ARBA00022729"/>
    </source>
</evidence>
<dbReference type="AlphaFoldDB" id="A0A6P7Y5S2"/>
<evidence type="ECO:0000256" key="22">
    <source>
        <dbReference type="SAM" id="SignalP"/>
    </source>
</evidence>
<keyword evidence="19" id="KW-0325">Glycoprotein</keyword>
<dbReference type="PROSITE" id="PS01186">
    <property type="entry name" value="EGF_2"/>
    <property type="match status" value="1"/>
</dbReference>
<evidence type="ECO:0000256" key="7">
    <source>
        <dbReference type="ARBA" id="ARBA00022537"/>
    </source>
</evidence>
<dbReference type="Pfam" id="PF00057">
    <property type="entry name" value="Ldl_recept_a"/>
    <property type="match status" value="1"/>
</dbReference>
<dbReference type="PANTHER" id="PTHR45742">
    <property type="entry name" value="COMPLEMENT COMPONENT C6"/>
    <property type="match status" value="1"/>
</dbReference>
<dbReference type="GO" id="GO:0005579">
    <property type="term" value="C:membrane attack complex"/>
    <property type="evidence" value="ECO:0007669"/>
    <property type="project" value="UniProtKB-KW"/>
</dbReference>
<dbReference type="Gene3D" id="2.10.25.10">
    <property type="entry name" value="Laminin"/>
    <property type="match status" value="1"/>
</dbReference>
<dbReference type="InterPro" id="IPR023415">
    <property type="entry name" value="LDLR_class-A_CS"/>
</dbReference>
<dbReference type="InParanoid" id="A0A6P7Y5S2"/>
<keyword evidence="9" id="KW-0812">Transmembrane</keyword>
<dbReference type="Gene3D" id="4.10.400.10">
    <property type="entry name" value="Low-density Lipoprotein Receptor"/>
    <property type="match status" value="1"/>
</dbReference>
<protein>
    <submittedName>
        <fullName evidence="25">Complement component C8 alpha chain</fullName>
    </submittedName>
</protein>
<dbReference type="GO" id="GO:0005576">
    <property type="term" value="C:extracellular region"/>
    <property type="evidence" value="ECO:0007669"/>
    <property type="project" value="UniProtKB-SubCell"/>
</dbReference>
<feature type="disulfide bond" evidence="21">
    <location>
        <begin position="130"/>
        <end position="145"/>
    </location>
</feature>
<dbReference type="PROSITE" id="PS50068">
    <property type="entry name" value="LDLRA_2"/>
    <property type="match status" value="1"/>
</dbReference>
<dbReference type="SUPFAM" id="SSF82895">
    <property type="entry name" value="TSP-1 type 1 repeat"/>
    <property type="match status" value="2"/>
</dbReference>
<dbReference type="Pfam" id="PF01823">
    <property type="entry name" value="MACPF"/>
    <property type="match status" value="1"/>
</dbReference>
<dbReference type="PROSITE" id="PS00279">
    <property type="entry name" value="MACPF_1"/>
    <property type="match status" value="1"/>
</dbReference>
<evidence type="ECO:0000256" key="1">
    <source>
        <dbReference type="ARBA" id="ARBA00004276"/>
    </source>
</evidence>
<dbReference type="PRINTS" id="PR01705">
    <property type="entry name" value="TSP1REPEAT"/>
</dbReference>
<dbReference type="GeneID" id="115472671"/>
<dbReference type="InterPro" id="IPR036055">
    <property type="entry name" value="LDL_receptor-like_sf"/>
</dbReference>
<feature type="signal peptide" evidence="22">
    <location>
        <begin position="1"/>
        <end position="28"/>
    </location>
</feature>
<dbReference type="PROSITE" id="PS51412">
    <property type="entry name" value="MACPF_2"/>
    <property type="match status" value="1"/>
</dbReference>
<dbReference type="InterPro" id="IPR000884">
    <property type="entry name" value="TSP1_rpt"/>
</dbReference>
<keyword evidence="12" id="KW-0204">Cytolysis</keyword>
<sequence>MKMPASNHISSLILLIIYFLSCLGTITGDSKLDEFLALRRDSRSADGTSAPVDCQLGQWAEWTPCFACQEKKYRHRRLQQPAKFEGRICAGYLWDEASCKTTERCVPQNQCGEDFQCEETGRCIKPHLRCNGEPDCRDASDERDCDAANDRETFCKTLFPIPGSEVAVRGFNILTQDEMQYVYDPTYYGGQCEYVYNGEWRDLKYDPTCERLYYGDDEKYFRKPYNFHLYQFQAHADSGFSSEYYEDARDLLNAIKKDKSFSIGLTLGISFSDIPVGVQYGVSSEKSVGSLQNITKHTEKNTAFIRFLTKVQTARFKMRRNNIALDEDFLLSLMELPERYNYGLYAKFINDYGTHFLTSGTMGGVYEYILVVDQDVMRAMELNSEQISSCFGQSLSVSVVDQDMGLETRWTTSEKKCKESGFLKSDSSEQKQLIKDVISLVRGGDTGSSAAFLHDINAAAYRRWGRSLKYNPVVIDFELQPIYEVVHRSQLRGMETRKQNMKKAFDEYINEFNACRCGPCQNNGEPILNGATCLCQCKSGYEGSACEKTSRTGTTADGSWSCWTAWSQCQAGTRRRTRECNNPTPKGGMWCIGKNAQTEYC</sequence>
<dbReference type="InterPro" id="IPR036383">
    <property type="entry name" value="TSP1_rpt_sf"/>
</dbReference>
<keyword evidence="24" id="KW-1185">Reference proteome</keyword>
<keyword evidence="15" id="KW-0473">Membrane attack complex</keyword>
<dbReference type="GO" id="GO:0006957">
    <property type="term" value="P:complement activation, alternative pathway"/>
    <property type="evidence" value="ECO:0007669"/>
    <property type="project" value="UniProtKB-KW"/>
</dbReference>
<evidence type="ECO:0000256" key="11">
    <source>
        <dbReference type="ARBA" id="ARBA00022737"/>
    </source>
</evidence>
<keyword evidence="8" id="KW-0399">Innate immunity</keyword>
<accession>A0A6P7Y5S2</accession>
<dbReference type="OrthoDB" id="6150863at2759"/>
<evidence type="ECO:0000256" key="13">
    <source>
        <dbReference type="ARBA" id="ARBA00022859"/>
    </source>
</evidence>
<keyword evidence="7" id="KW-1052">Target cell membrane</keyword>
<dbReference type="InterPro" id="IPR020863">
    <property type="entry name" value="MACPF_CS"/>
</dbReference>
<evidence type="ECO:0000256" key="18">
    <source>
        <dbReference type="ARBA" id="ARBA00023162"/>
    </source>
</evidence>
<evidence type="ECO:0000256" key="16">
    <source>
        <dbReference type="ARBA" id="ARBA00023136"/>
    </source>
</evidence>
<dbReference type="Gene3D" id="2.20.100.10">
    <property type="entry name" value="Thrombospondin type-1 (TSP1) repeat"/>
    <property type="match status" value="1"/>
</dbReference>
<dbReference type="InterPro" id="IPR000742">
    <property type="entry name" value="EGF"/>
</dbReference>
<keyword evidence="11" id="KW-0677">Repeat</keyword>
<evidence type="ECO:0000256" key="14">
    <source>
        <dbReference type="ARBA" id="ARBA00022875"/>
    </source>
</evidence>
<evidence type="ECO:0000256" key="20">
    <source>
        <dbReference type="ARBA" id="ARBA00023298"/>
    </source>
</evidence>
<feature type="disulfide bond" evidence="21">
    <location>
        <begin position="111"/>
        <end position="123"/>
    </location>
</feature>
<keyword evidence="13" id="KW-0391">Immunity</keyword>
<dbReference type="PROSITE" id="PS01209">
    <property type="entry name" value="LDLRA_1"/>
    <property type="match status" value="1"/>
</dbReference>
<organism evidence="24 25">
    <name type="scientific">Microcaecilia unicolor</name>
    <dbReference type="NCBI Taxonomy" id="1415580"/>
    <lineage>
        <taxon>Eukaryota</taxon>
        <taxon>Metazoa</taxon>
        <taxon>Chordata</taxon>
        <taxon>Craniata</taxon>
        <taxon>Vertebrata</taxon>
        <taxon>Euteleostomi</taxon>
        <taxon>Amphibia</taxon>
        <taxon>Gymnophiona</taxon>
        <taxon>Siphonopidae</taxon>
        <taxon>Microcaecilia</taxon>
    </lineage>
</organism>
<gene>
    <name evidence="25" type="primary">C8A</name>
</gene>
<comment type="subcellular location">
    <subcellularLocation>
        <location evidence="2">Secreted</location>
    </subcellularLocation>
    <subcellularLocation>
        <location evidence="1">Target cell membrane</location>
        <topology evidence="1">Multi-pass membrane protein</topology>
    </subcellularLocation>
</comment>
<dbReference type="SMART" id="SM00457">
    <property type="entry name" value="MACPF"/>
    <property type="match status" value="1"/>
</dbReference>
<reference evidence="25" key="1">
    <citation type="submission" date="2025-08" db="UniProtKB">
        <authorList>
            <consortium name="RefSeq"/>
        </authorList>
    </citation>
    <scope>IDENTIFICATION</scope>
</reference>
<dbReference type="PANTHER" id="PTHR45742:SF1">
    <property type="entry name" value="COMPLEMENT COMPONENT C8 ALPHA CHAIN"/>
    <property type="match status" value="1"/>
</dbReference>
<keyword evidence="10 22" id="KW-0732">Signal</keyword>
<evidence type="ECO:0000256" key="2">
    <source>
        <dbReference type="ARBA" id="ARBA00004613"/>
    </source>
</evidence>
<evidence type="ECO:0000256" key="6">
    <source>
        <dbReference type="ARBA" id="ARBA00022536"/>
    </source>
</evidence>
<dbReference type="PROSITE" id="PS50092">
    <property type="entry name" value="TSP1"/>
    <property type="match status" value="2"/>
</dbReference>
<evidence type="ECO:0000259" key="23">
    <source>
        <dbReference type="PROSITE" id="PS51412"/>
    </source>
</evidence>
<keyword evidence="17 21" id="KW-1015">Disulfide bond</keyword>
<dbReference type="InterPro" id="IPR002172">
    <property type="entry name" value="LDrepeatLR_classA_rpt"/>
</dbReference>
<keyword evidence="16" id="KW-0472">Membrane</keyword>
<dbReference type="SMART" id="SM00192">
    <property type="entry name" value="LDLa"/>
    <property type="match status" value="1"/>
</dbReference>
<evidence type="ECO:0000313" key="25">
    <source>
        <dbReference type="RefSeq" id="XP_030062877.1"/>
    </source>
</evidence>
<dbReference type="GO" id="GO:0044218">
    <property type="term" value="C:other organism cell membrane"/>
    <property type="evidence" value="ECO:0007669"/>
    <property type="project" value="UniProtKB-KW"/>
</dbReference>
<dbReference type="PRINTS" id="PR00764">
    <property type="entry name" value="COMPLEMENTC9"/>
</dbReference>
<evidence type="ECO:0000256" key="15">
    <source>
        <dbReference type="ARBA" id="ARBA00023058"/>
    </source>
</evidence>
<dbReference type="PROSITE" id="PS00022">
    <property type="entry name" value="EGF_1"/>
    <property type="match status" value="1"/>
</dbReference>
<evidence type="ECO:0000256" key="4">
    <source>
        <dbReference type="ARBA" id="ARBA00022452"/>
    </source>
</evidence>
<keyword evidence="5" id="KW-0964">Secreted</keyword>
<dbReference type="InterPro" id="IPR001862">
    <property type="entry name" value="MAC_perforin"/>
</dbReference>
<feature type="domain" description="MACPF" evidence="23">
    <location>
        <begin position="151"/>
        <end position="516"/>
    </location>
</feature>
<dbReference type="GO" id="GO:0006958">
    <property type="term" value="P:complement activation, classical pathway"/>
    <property type="evidence" value="ECO:0007669"/>
    <property type="project" value="UniProtKB-KW"/>
</dbReference>
<dbReference type="CDD" id="cd00112">
    <property type="entry name" value="LDLa"/>
    <property type="match status" value="1"/>
</dbReference>
<comment type="similarity">
    <text evidence="3">Belongs to the complement C6/C7/C8/C9 family.</text>
</comment>
<dbReference type="SUPFAM" id="SSF57424">
    <property type="entry name" value="LDL receptor-like module"/>
    <property type="match status" value="1"/>
</dbReference>
<dbReference type="KEGG" id="muo:115472671"/>
<dbReference type="Proteomes" id="UP000515156">
    <property type="component" value="Chromosome 6"/>
</dbReference>
<evidence type="ECO:0000256" key="9">
    <source>
        <dbReference type="ARBA" id="ARBA00022692"/>
    </source>
</evidence>
<evidence type="ECO:0000256" key="8">
    <source>
        <dbReference type="ARBA" id="ARBA00022588"/>
    </source>
</evidence>
<dbReference type="InterPro" id="IPR020864">
    <property type="entry name" value="MACPF"/>
</dbReference>
<dbReference type="FunCoup" id="A0A6P7Y5S2">
    <property type="interactions" value="109"/>
</dbReference>
<keyword evidence="14" id="KW-0180">Complement pathway</keyword>
<evidence type="ECO:0000256" key="12">
    <source>
        <dbReference type="ARBA" id="ARBA00022852"/>
    </source>
</evidence>
<dbReference type="InterPro" id="IPR048831">
    <property type="entry name" value="C8A_B_C6_EGF-like"/>
</dbReference>
<keyword evidence="18" id="KW-0179">Complement alternate pathway</keyword>
<dbReference type="GO" id="GO:0031640">
    <property type="term" value="P:killing of cells of another organism"/>
    <property type="evidence" value="ECO:0007669"/>
    <property type="project" value="UniProtKB-KW"/>
</dbReference>
<feature type="chain" id="PRO_5028410669" evidence="22">
    <location>
        <begin position="29"/>
        <end position="601"/>
    </location>
</feature>